<evidence type="ECO:0000313" key="7">
    <source>
        <dbReference type="Proteomes" id="UP000252479"/>
    </source>
</evidence>
<dbReference type="InterPro" id="IPR012451">
    <property type="entry name" value="DUF1656"/>
</dbReference>
<feature type="transmembrane region" description="Helical" evidence="5">
    <location>
        <begin position="15"/>
        <end position="37"/>
    </location>
</feature>
<proteinExistence type="predicted"/>
<protein>
    <submittedName>
        <fullName evidence="6">DUF1656 domain-containing protein</fullName>
    </submittedName>
</protein>
<keyword evidence="3 5" id="KW-1133">Transmembrane helix</keyword>
<sequence>MNIDFFQVGLPLSDLVVGASIYFPPMFKAFLLGLFIWAGVNRMLRSWMYSGEIWHPTLMNLSLFILSVFVALLLLIGY</sequence>
<evidence type="ECO:0000256" key="2">
    <source>
        <dbReference type="ARBA" id="ARBA00022692"/>
    </source>
</evidence>
<comment type="caution">
    <text evidence="6">The sequence shown here is derived from an EMBL/GenBank/DDBJ whole genome shotgun (WGS) entry which is preliminary data.</text>
</comment>
<dbReference type="Pfam" id="PF07869">
    <property type="entry name" value="DUF1656"/>
    <property type="match status" value="1"/>
</dbReference>
<evidence type="ECO:0000256" key="5">
    <source>
        <dbReference type="SAM" id="Phobius"/>
    </source>
</evidence>
<organism evidence="6 7">
    <name type="scientific">Vibrio casei</name>
    <dbReference type="NCBI Taxonomy" id="673372"/>
    <lineage>
        <taxon>Bacteria</taxon>
        <taxon>Pseudomonadati</taxon>
        <taxon>Pseudomonadota</taxon>
        <taxon>Gammaproteobacteria</taxon>
        <taxon>Vibrionales</taxon>
        <taxon>Vibrionaceae</taxon>
        <taxon>Vibrio</taxon>
    </lineage>
</organism>
<dbReference type="EMBL" id="QPGL01000001">
    <property type="protein sequence ID" value="RCS72342.1"/>
    <property type="molecule type" value="Genomic_DNA"/>
</dbReference>
<evidence type="ECO:0000256" key="4">
    <source>
        <dbReference type="ARBA" id="ARBA00023136"/>
    </source>
</evidence>
<keyword evidence="2 5" id="KW-0812">Transmembrane</keyword>
<dbReference type="OrthoDB" id="5902102at2"/>
<evidence type="ECO:0000256" key="3">
    <source>
        <dbReference type="ARBA" id="ARBA00022989"/>
    </source>
</evidence>
<evidence type="ECO:0000256" key="1">
    <source>
        <dbReference type="ARBA" id="ARBA00022475"/>
    </source>
</evidence>
<keyword evidence="1" id="KW-1003">Cell membrane</keyword>
<gene>
    <name evidence="6" type="ORF">CIK83_01240</name>
</gene>
<feature type="transmembrane region" description="Helical" evidence="5">
    <location>
        <begin position="58"/>
        <end position="77"/>
    </location>
</feature>
<dbReference type="Proteomes" id="UP000252479">
    <property type="component" value="Unassembled WGS sequence"/>
</dbReference>
<name>A0A368LKD4_9VIBR</name>
<evidence type="ECO:0000313" key="6">
    <source>
        <dbReference type="EMBL" id="RCS72342.1"/>
    </source>
</evidence>
<keyword evidence="4 5" id="KW-0472">Membrane</keyword>
<reference evidence="6 7" key="1">
    <citation type="journal article" date="2017" name="Elife">
        <title>Extensive horizontal gene transfer in cheese-associated bacteria.</title>
        <authorList>
            <person name="Bonham K.S."/>
            <person name="Wolfe B.E."/>
            <person name="Dutton R.J."/>
        </authorList>
    </citation>
    <scope>NUCLEOTIDE SEQUENCE [LARGE SCALE GENOMIC DNA]</scope>
    <source>
        <strain evidence="6 7">JB196</strain>
    </source>
</reference>
<accession>A0A368LKD4</accession>
<dbReference type="AlphaFoldDB" id="A0A368LKD4"/>
<keyword evidence="7" id="KW-1185">Reference proteome</keyword>
<dbReference type="RefSeq" id="WP_086960403.1">
    <property type="nucleotide sequence ID" value="NZ_AP018680.1"/>
</dbReference>
<dbReference type="GeneID" id="303187519"/>